<dbReference type="SUPFAM" id="SSF46785">
    <property type="entry name" value="Winged helix' DNA-binding domain"/>
    <property type="match status" value="1"/>
</dbReference>
<sequence>MESSKSIARPYGYVIVLPVDEAQGEIEALTRALDLHSLRILVAINETGSISAAARALGYTQPTITQHVQRLETRLGAPLVARSARAARLTPAGTLLAQHAPRIDASMTAAATELARLLGRRAGAVRLTGPPESIGLVVAPVSGWLAAHFPSLDISVAEAADSDEAVAMVQGGRADLAIVFGTVAAGRRRTGRRRAGTRSTFLFAEEVVALTTADVDADGVRVDPRGLADQPWILGPGTYSDAVAASIGRVVDAGDTLVTRTESALALANCGHGTVFLAESALQGSALADRVRTLALDPPITRRVTAVTLADAAASPTISVALRGLASYRPATVGIDELVAARRRSDSHRARFPISVRSRLFPDEESAHMPSIQSGRAARATAVLATGALVLVGCAGNDSRQSAGATDTGEQIEHITVALPGSLSNLYVGQESGILNYYVASIAQEGLVSLDETGRVKPGLAESWTQPNEVTYVYELRDDAKFQDGTPVTPEDVVFSLDQARSETASPGISSQMAAVSSIEKTGDHEVTVRLAKPDAAFAKTMSAAGAAFITSKAFWERNQGKVGTPGALLMGTGPYKVTEFVPDSHVNFERVDNWRGQEPKVKDITINFISDDSTRLVAAQSGNLDMAFNVPLAQTTQWEKLPNMHVDYVSDLSYVGLYLNPNIAPFDDPKVREAFAHAVDRKAYVEKLLRGHGEAATAIMTPESLTSTLSASEARDKLATVPQHDFDMNAAKAALAASTHPGGFEAEILTPSTGPQLGKAAQALAQNLKEIGIVLNVREVPIEEWLASLDASSDHGIGLMWYFSTSGDPAEVPNYLLGAGNPAGYVNPAINELLAQAGAEPDPGKRIDLLLKAETLQAKDIVNVPLWWGQSATAFADNLGIRSNTPFTFLSSWPAQLYRAQS</sequence>
<keyword evidence="8" id="KW-1185">Reference proteome</keyword>
<comment type="subcellular location">
    <subcellularLocation>
        <location evidence="1">Cell membrane</location>
        <topology evidence="1">Lipid-anchor</topology>
    </subcellularLocation>
</comment>
<dbReference type="Pfam" id="PF00496">
    <property type="entry name" value="SBP_bac_5"/>
    <property type="match status" value="1"/>
</dbReference>
<name>A0ABT3CC94_9MYCO</name>
<evidence type="ECO:0000256" key="4">
    <source>
        <dbReference type="ARBA" id="ARBA00023125"/>
    </source>
</evidence>
<keyword evidence="4" id="KW-0238">DNA-binding</keyword>
<comment type="similarity">
    <text evidence="2">Belongs to the LysR transcriptional regulatory family.</text>
</comment>
<dbReference type="InterPro" id="IPR036388">
    <property type="entry name" value="WH-like_DNA-bd_sf"/>
</dbReference>
<dbReference type="Gene3D" id="3.90.76.10">
    <property type="entry name" value="Dipeptide-binding Protein, Domain 1"/>
    <property type="match status" value="1"/>
</dbReference>
<dbReference type="InterPro" id="IPR036390">
    <property type="entry name" value="WH_DNA-bd_sf"/>
</dbReference>
<dbReference type="InterPro" id="IPR000847">
    <property type="entry name" value="LysR_HTH_N"/>
</dbReference>
<dbReference type="PANTHER" id="PTHR30290">
    <property type="entry name" value="PERIPLASMIC BINDING COMPONENT OF ABC TRANSPORTER"/>
    <property type="match status" value="1"/>
</dbReference>
<evidence type="ECO:0000256" key="3">
    <source>
        <dbReference type="ARBA" id="ARBA00023015"/>
    </source>
</evidence>
<dbReference type="SUPFAM" id="SSF53850">
    <property type="entry name" value="Periplasmic binding protein-like II"/>
    <property type="match status" value="2"/>
</dbReference>
<dbReference type="Gene3D" id="3.40.190.10">
    <property type="entry name" value="Periplasmic binding protein-like II"/>
    <property type="match status" value="3"/>
</dbReference>
<gene>
    <name evidence="7" type="ORF">H7J73_13880</name>
</gene>
<keyword evidence="3" id="KW-0805">Transcription regulation</keyword>
<comment type="caution">
    <text evidence="7">The sequence shown here is derived from an EMBL/GenBank/DDBJ whole genome shotgun (WGS) entry which is preliminary data.</text>
</comment>
<dbReference type="Proteomes" id="UP001526201">
    <property type="component" value="Unassembled WGS sequence"/>
</dbReference>
<dbReference type="Gene3D" id="1.10.10.10">
    <property type="entry name" value="Winged helix-like DNA-binding domain superfamily/Winged helix DNA-binding domain"/>
    <property type="match status" value="1"/>
</dbReference>
<organism evidence="7 8">
    <name type="scientific">Mycolicibacterium komossense</name>
    <dbReference type="NCBI Taxonomy" id="1779"/>
    <lineage>
        <taxon>Bacteria</taxon>
        <taxon>Bacillati</taxon>
        <taxon>Actinomycetota</taxon>
        <taxon>Actinomycetes</taxon>
        <taxon>Mycobacteriales</taxon>
        <taxon>Mycobacteriaceae</taxon>
        <taxon>Mycolicibacterium</taxon>
    </lineage>
</organism>
<dbReference type="InterPro" id="IPR023765">
    <property type="entry name" value="SBP_5_CS"/>
</dbReference>
<dbReference type="InterPro" id="IPR039424">
    <property type="entry name" value="SBP_5"/>
</dbReference>
<dbReference type="Pfam" id="PF00126">
    <property type="entry name" value="HTH_1"/>
    <property type="match status" value="1"/>
</dbReference>
<keyword evidence="5" id="KW-0804">Transcription</keyword>
<dbReference type="EMBL" id="JACKTY010000029">
    <property type="protein sequence ID" value="MCV7227120.1"/>
    <property type="molecule type" value="Genomic_DNA"/>
</dbReference>
<evidence type="ECO:0000256" key="5">
    <source>
        <dbReference type="ARBA" id="ARBA00023163"/>
    </source>
</evidence>
<dbReference type="CDD" id="cd00995">
    <property type="entry name" value="PBP2_NikA_DppA_OppA_like"/>
    <property type="match status" value="1"/>
</dbReference>
<reference evidence="7 8" key="1">
    <citation type="journal article" date="2022" name="BMC Genomics">
        <title>Comparative genome analysis of mycobacteria focusing on tRNA and non-coding RNA.</title>
        <authorList>
            <person name="Behra P.R.K."/>
            <person name="Pettersson B.M.F."/>
            <person name="Ramesh M."/>
            <person name="Das S."/>
            <person name="Dasgupta S."/>
            <person name="Kirsebom L.A."/>
        </authorList>
    </citation>
    <scope>NUCLEOTIDE SEQUENCE [LARGE SCALE GENOMIC DNA]</scope>
    <source>
        <strain evidence="7 8">DSM 44078</strain>
    </source>
</reference>
<dbReference type="Pfam" id="PF03466">
    <property type="entry name" value="LysR_substrate"/>
    <property type="match status" value="1"/>
</dbReference>
<dbReference type="InterPro" id="IPR005119">
    <property type="entry name" value="LysR_subst-bd"/>
</dbReference>
<evidence type="ECO:0000313" key="7">
    <source>
        <dbReference type="EMBL" id="MCV7227120.1"/>
    </source>
</evidence>
<dbReference type="PANTHER" id="PTHR30290:SF81">
    <property type="entry name" value="OLIGOPEPTIDE-BINDING PROTEIN OPPA"/>
    <property type="match status" value="1"/>
</dbReference>
<evidence type="ECO:0000259" key="6">
    <source>
        <dbReference type="PROSITE" id="PS50931"/>
    </source>
</evidence>
<proteinExistence type="inferred from homology"/>
<evidence type="ECO:0000313" key="8">
    <source>
        <dbReference type="Proteomes" id="UP001526201"/>
    </source>
</evidence>
<dbReference type="InterPro" id="IPR000914">
    <property type="entry name" value="SBP_5_dom"/>
</dbReference>
<dbReference type="Gene3D" id="3.10.105.10">
    <property type="entry name" value="Dipeptide-binding Protein, Domain 3"/>
    <property type="match status" value="1"/>
</dbReference>
<dbReference type="PROSITE" id="PS50931">
    <property type="entry name" value="HTH_LYSR"/>
    <property type="match status" value="1"/>
</dbReference>
<evidence type="ECO:0000256" key="2">
    <source>
        <dbReference type="ARBA" id="ARBA00009437"/>
    </source>
</evidence>
<evidence type="ECO:0000256" key="1">
    <source>
        <dbReference type="ARBA" id="ARBA00004193"/>
    </source>
</evidence>
<dbReference type="PROSITE" id="PS01040">
    <property type="entry name" value="SBP_BACTERIAL_5"/>
    <property type="match status" value="1"/>
</dbReference>
<accession>A0ABT3CC94</accession>
<dbReference type="PRINTS" id="PR00039">
    <property type="entry name" value="HTHLYSR"/>
</dbReference>
<protein>
    <submittedName>
        <fullName evidence="7">LysR family transcriptional regulator</fullName>
    </submittedName>
</protein>
<feature type="domain" description="HTH lysR-type" evidence="6">
    <location>
        <begin position="33"/>
        <end position="90"/>
    </location>
</feature>